<evidence type="ECO:0000313" key="2">
    <source>
        <dbReference type="Proteomes" id="UP000053424"/>
    </source>
</evidence>
<dbReference type="Proteomes" id="UP000053424">
    <property type="component" value="Unassembled WGS sequence"/>
</dbReference>
<reference evidence="2" key="2">
    <citation type="submission" date="2015-01" db="EMBL/GenBank/DDBJ databases">
        <title>Evolutionary Origins and Diversification of the Mycorrhizal Mutualists.</title>
        <authorList>
            <consortium name="DOE Joint Genome Institute"/>
            <consortium name="Mycorrhizal Genomics Consortium"/>
            <person name="Kohler A."/>
            <person name="Kuo A."/>
            <person name="Nagy L.G."/>
            <person name="Floudas D."/>
            <person name="Copeland A."/>
            <person name="Barry K.W."/>
            <person name="Cichocki N."/>
            <person name="Veneault-Fourrey C."/>
            <person name="LaButti K."/>
            <person name="Lindquist E.A."/>
            <person name="Lipzen A."/>
            <person name="Lundell T."/>
            <person name="Morin E."/>
            <person name="Murat C."/>
            <person name="Riley R."/>
            <person name="Ohm R."/>
            <person name="Sun H."/>
            <person name="Tunlid A."/>
            <person name="Henrissat B."/>
            <person name="Grigoriev I.V."/>
            <person name="Hibbett D.S."/>
            <person name="Martin F."/>
        </authorList>
    </citation>
    <scope>NUCLEOTIDE SEQUENCE [LARGE SCALE GENOMIC DNA]</scope>
    <source>
        <strain evidence="2">h7</strain>
    </source>
</reference>
<protein>
    <submittedName>
        <fullName evidence="1">Uncharacterized protein</fullName>
    </submittedName>
</protein>
<organism evidence="1 2">
    <name type="scientific">Hebeloma cylindrosporum</name>
    <dbReference type="NCBI Taxonomy" id="76867"/>
    <lineage>
        <taxon>Eukaryota</taxon>
        <taxon>Fungi</taxon>
        <taxon>Dikarya</taxon>
        <taxon>Basidiomycota</taxon>
        <taxon>Agaricomycotina</taxon>
        <taxon>Agaricomycetes</taxon>
        <taxon>Agaricomycetidae</taxon>
        <taxon>Agaricales</taxon>
        <taxon>Agaricineae</taxon>
        <taxon>Hymenogastraceae</taxon>
        <taxon>Hebeloma</taxon>
    </lineage>
</organism>
<sequence length="75" mass="8371">MIYLETAHVRFLWKNVLLASGLGKFLGADGILCPVSQLFWVMFEADVATSVRTIAAMLNVYYALPRAFPGASFHY</sequence>
<name>A0A0C2Y741_HEBCY</name>
<dbReference type="HOGENOM" id="CLU_2671342_0_0_1"/>
<dbReference type="AlphaFoldDB" id="A0A0C2Y741"/>
<keyword evidence="2" id="KW-1185">Reference proteome</keyword>
<gene>
    <name evidence="1" type="ORF">M413DRAFT_442294</name>
</gene>
<proteinExistence type="predicted"/>
<dbReference type="EMBL" id="KN831772">
    <property type="protein sequence ID" value="KIM45638.1"/>
    <property type="molecule type" value="Genomic_DNA"/>
</dbReference>
<evidence type="ECO:0000313" key="1">
    <source>
        <dbReference type="EMBL" id="KIM45638.1"/>
    </source>
</evidence>
<reference evidence="1 2" key="1">
    <citation type="submission" date="2014-04" db="EMBL/GenBank/DDBJ databases">
        <authorList>
            <consortium name="DOE Joint Genome Institute"/>
            <person name="Kuo A."/>
            <person name="Gay G."/>
            <person name="Dore J."/>
            <person name="Kohler A."/>
            <person name="Nagy L.G."/>
            <person name="Floudas D."/>
            <person name="Copeland A."/>
            <person name="Barry K.W."/>
            <person name="Cichocki N."/>
            <person name="Veneault-Fourrey C."/>
            <person name="LaButti K."/>
            <person name="Lindquist E.A."/>
            <person name="Lipzen A."/>
            <person name="Lundell T."/>
            <person name="Morin E."/>
            <person name="Murat C."/>
            <person name="Sun H."/>
            <person name="Tunlid A."/>
            <person name="Henrissat B."/>
            <person name="Grigoriev I.V."/>
            <person name="Hibbett D.S."/>
            <person name="Martin F."/>
            <person name="Nordberg H.P."/>
            <person name="Cantor M.N."/>
            <person name="Hua S.X."/>
        </authorList>
    </citation>
    <scope>NUCLEOTIDE SEQUENCE [LARGE SCALE GENOMIC DNA]</scope>
    <source>
        <strain evidence="2">h7</strain>
    </source>
</reference>
<accession>A0A0C2Y741</accession>